<reference evidence="2 3" key="1">
    <citation type="submission" date="2014-04" db="EMBL/GenBank/DDBJ databases">
        <title>Draft genome sequence of Hydrogenovibrio marinus MH-110, a model organism for aerobic H2 metabolism.</title>
        <authorList>
            <person name="Cha H.J."/>
            <person name="Jo B.H."/>
            <person name="Hwang B.H."/>
        </authorList>
    </citation>
    <scope>NUCLEOTIDE SEQUENCE [LARGE SCALE GENOMIC DNA]</scope>
    <source>
        <strain evidence="2 3">MH-110</strain>
    </source>
</reference>
<evidence type="ECO:0000313" key="3">
    <source>
        <dbReference type="Proteomes" id="UP000027341"/>
    </source>
</evidence>
<evidence type="ECO:0000313" key="2">
    <source>
        <dbReference type="EMBL" id="KDN96584.1"/>
    </source>
</evidence>
<proteinExistence type="predicted"/>
<dbReference type="RefSeq" id="WP_029913036.1">
    <property type="nucleotide sequence ID" value="NZ_AP020335.1"/>
</dbReference>
<comment type="caution">
    <text evidence="2">The sequence shown here is derived from an EMBL/GenBank/DDBJ whole genome shotgun (WGS) entry which is preliminary data.</text>
</comment>
<dbReference type="EMBL" id="JMIU01000001">
    <property type="protein sequence ID" value="KDN96584.1"/>
    <property type="molecule type" value="Genomic_DNA"/>
</dbReference>
<keyword evidence="3" id="KW-1185">Reference proteome</keyword>
<protein>
    <submittedName>
        <fullName evidence="2">Uncharacterized protein</fullName>
    </submittedName>
</protein>
<feature type="region of interest" description="Disordered" evidence="1">
    <location>
        <begin position="1"/>
        <end position="23"/>
    </location>
</feature>
<dbReference type="Proteomes" id="UP000027341">
    <property type="component" value="Unassembled WGS sequence"/>
</dbReference>
<dbReference type="AlphaFoldDB" id="A0A066ZWD0"/>
<evidence type="ECO:0000256" key="1">
    <source>
        <dbReference type="SAM" id="MobiDB-lite"/>
    </source>
</evidence>
<sequence length="179" mass="20807">MGRKQKYRSEDAALIGNKKAQQKKRSKFKETGFQTMELLLSSTTQSLLFSAMRKNGYPNYSTGASRGKVLDVSNYLTSIIRKVSTRKLKYGECKMADEIWFIHETIKHLRCEQELKPSECLKFLQDNSYKIPNYFESAEWNTDIIKKLSHSKKVTEIITEINTDCYENGKRVKMPQLTD</sequence>
<name>A0A066ZWD0_HYDMR</name>
<organism evidence="2 3">
    <name type="scientific">Hydrogenovibrio marinus</name>
    <dbReference type="NCBI Taxonomy" id="28885"/>
    <lineage>
        <taxon>Bacteria</taxon>
        <taxon>Pseudomonadati</taxon>
        <taxon>Pseudomonadota</taxon>
        <taxon>Gammaproteobacteria</taxon>
        <taxon>Thiotrichales</taxon>
        <taxon>Piscirickettsiaceae</taxon>
        <taxon>Hydrogenovibrio</taxon>
    </lineage>
</organism>
<gene>
    <name evidence="2" type="ORF">EI16_10040</name>
</gene>
<accession>A0A066ZWD0</accession>
<dbReference type="STRING" id="28885.EI16_10040"/>